<accession>A0A7J3I6K3</accession>
<keyword evidence="2" id="KW-1003">Cell membrane</keyword>
<comment type="caution">
    <text evidence="7">The sequence shown here is derived from an EMBL/GenBank/DDBJ whole genome shotgun (WGS) entry which is preliminary data.</text>
</comment>
<dbReference type="AlphaFoldDB" id="A0A7J3I6K3"/>
<feature type="transmembrane region" description="Helical" evidence="6">
    <location>
        <begin position="130"/>
        <end position="153"/>
    </location>
</feature>
<feature type="transmembrane region" description="Helical" evidence="6">
    <location>
        <begin position="469"/>
        <end position="488"/>
    </location>
</feature>
<feature type="transmembrane region" description="Helical" evidence="6">
    <location>
        <begin position="189"/>
        <end position="210"/>
    </location>
</feature>
<feature type="transmembrane region" description="Helical" evidence="6">
    <location>
        <begin position="440"/>
        <end position="463"/>
    </location>
</feature>
<keyword evidence="5 6" id="KW-0472">Membrane</keyword>
<dbReference type="Pfam" id="PF01943">
    <property type="entry name" value="Polysacc_synt"/>
    <property type="match status" value="1"/>
</dbReference>
<dbReference type="EMBL" id="DTAI01000069">
    <property type="protein sequence ID" value="HGN36360.1"/>
    <property type="molecule type" value="Genomic_DNA"/>
</dbReference>
<evidence type="ECO:0000256" key="3">
    <source>
        <dbReference type="ARBA" id="ARBA00022692"/>
    </source>
</evidence>
<evidence type="ECO:0000256" key="1">
    <source>
        <dbReference type="ARBA" id="ARBA00004651"/>
    </source>
</evidence>
<evidence type="ECO:0000256" key="6">
    <source>
        <dbReference type="SAM" id="Phobius"/>
    </source>
</evidence>
<dbReference type="InterPro" id="IPR050833">
    <property type="entry name" value="Poly_Biosynth_Transport"/>
</dbReference>
<feature type="transmembrane region" description="Helical" evidence="6">
    <location>
        <begin position="89"/>
        <end position="114"/>
    </location>
</feature>
<evidence type="ECO:0000313" key="7">
    <source>
        <dbReference type="EMBL" id="HGN36360.1"/>
    </source>
</evidence>
<feature type="transmembrane region" description="Helical" evidence="6">
    <location>
        <begin position="406"/>
        <end position="428"/>
    </location>
</feature>
<name>A0A7J3I6K3_9CREN</name>
<evidence type="ECO:0000256" key="5">
    <source>
        <dbReference type="ARBA" id="ARBA00023136"/>
    </source>
</evidence>
<evidence type="ECO:0000256" key="2">
    <source>
        <dbReference type="ARBA" id="ARBA00022475"/>
    </source>
</evidence>
<gene>
    <name evidence="7" type="ORF">ENT87_02250</name>
</gene>
<evidence type="ECO:0008006" key="8">
    <source>
        <dbReference type="Google" id="ProtNLM"/>
    </source>
</evidence>
<dbReference type="PANTHER" id="PTHR30250">
    <property type="entry name" value="PST FAMILY PREDICTED COLANIC ACID TRANSPORTER"/>
    <property type="match status" value="1"/>
</dbReference>
<sequence>MVDSDDMEVLSSAARNAFILSVGDFIYNAVLAVGAIAIARLLGSEGYGIYSLTFVVPLTLYSFINLGLDTATTRFTKLYLVERKFGMAIGAVRTSLILKGLIGVIGSSICFFYARPLATLLIGRPELDRYVMFASIAIILESLYTSILSIFIGFEEVWRSSAIKVAYSISRTAIAIALLAVGLQVPGAIAGYLAGLTLSVSIGLLFLASITKRVTYTGSSGVAIGGFYIARELVLYSLPLYTASLVNSITALYQNILLAYTLSNAEIGGYRALLNLQTLVLVILNPITVSLLPMFTNMSSSRGGEKLSTALARSNRYVAAVVVPLTLLSTVYSQEIIYVLYGAEYRFASAYLPLIFAPFLLAGLGSATIPQLFNALGKTKLNMYIMLTSTAILIPTSYILTVAMGYRLWGFLTSNIVVAIASTILYNIALIKSLGSYINIWRTIPIYIASLAALPAALLPLSIPLPKPITLLRIVVGGAMYISAYIILSTVFKAIREQDIEFFIDVFTGIPVVNSIVKPLATAVLKLMKAVNTLLYYFKHSSR</sequence>
<evidence type="ECO:0000256" key="4">
    <source>
        <dbReference type="ARBA" id="ARBA00022989"/>
    </source>
</evidence>
<dbReference type="PANTHER" id="PTHR30250:SF28">
    <property type="entry name" value="POLYSACCHARIDE BIOSYNTHESIS PROTEIN"/>
    <property type="match status" value="1"/>
</dbReference>
<reference evidence="7" key="1">
    <citation type="journal article" date="2020" name="mSystems">
        <title>Genome- and Community-Level Interaction Insights into Carbon Utilization and Element Cycling Functions of Hydrothermarchaeota in Hydrothermal Sediment.</title>
        <authorList>
            <person name="Zhou Z."/>
            <person name="Liu Y."/>
            <person name="Xu W."/>
            <person name="Pan J."/>
            <person name="Luo Z.H."/>
            <person name="Li M."/>
        </authorList>
    </citation>
    <scope>NUCLEOTIDE SEQUENCE [LARGE SCALE GENOMIC DNA]</scope>
    <source>
        <strain evidence="7">SpSt-618</strain>
    </source>
</reference>
<dbReference type="GO" id="GO:0005886">
    <property type="term" value="C:plasma membrane"/>
    <property type="evidence" value="ECO:0007669"/>
    <property type="project" value="UniProtKB-SubCell"/>
</dbReference>
<feature type="transmembrane region" description="Helical" evidence="6">
    <location>
        <begin position="273"/>
        <end position="296"/>
    </location>
</feature>
<organism evidence="7">
    <name type="scientific">Ignisphaera aggregans</name>
    <dbReference type="NCBI Taxonomy" id="334771"/>
    <lineage>
        <taxon>Archaea</taxon>
        <taxon>Thermoproteota</taxon>
        <taxon>Thermoprotei</taxon>
        <taxon>Desulfurococcales</taxon>
        <taxon>Desulfurococcaceae</taxon>
        <taxon>Ignisphaera</taxon>
    </lineage>
</organism>
<feature type="transmembrane region" description="Helical" evidence="6">
    <location>
        <begin position="49"/>
        <end position="68"/>
    </location>
</feature>
<keyword evidence="4 6" id="KW-1133">Transmembrane helix</keyword>
<feature type="transmembrane region" description="Helical" evidence="6">
    <location>
        <begin position="233"/>
        <end position="253"/>
    </location>
</feature>
<feature type="transmembrane region" description="Helical" evidence="6">
    <location>
        <begin position="347"/>
        <end position="369"/>
    </location>
</feature>
<feature type="transmembrane region" description="Helical" evidence="6">
    <location>
        <begin position="25"/>
        <end position="43"/>
    </location>
</feature>
<feature type="transmembrane region" description="Helical" evidence="6">
    <location>
        <begin position="317"/>
        <end position="341"/>
    </location>
</feature>
<keyword evidence="3 6" id="KW-0812">Transmembrane</keyword>
<dbReference type="InterPro" id="IPR002797">
    <property type="entry name" value="Polysacc_synth"/>
</dbReference>
<protein>
    <recommendedName>
        <fullName evidence="8">Polysaccharide biosynthesis protein</fullName>
    </recommendedName>
</protein>
<feature type="transmembrane region" description="Helical" evidence="6">
    <location>
        <begin position="381"/>
        <end position="400"/>
    </location>
</feature>
<proteinExistence type="predicted"/>
<comment type="subcellular location">
    <subcellularLocation>
        <location evidence="1">Cell membrane</location>
        <topology evidence="1">Multi-pass membrane protein</topology>
    </subcellularLocation>
</comment>
<feature type="transmembrane region" description="Helical" evidence="6">
    <location>
        <begin position="165"/>
        <end position="183"/>
    </location>
</feature>